<evidence type="ECO:0008006" key="3">
    <source>
        <dbReference type="Google" id="ProtNLM"/>
    </source>
</evidence>
<dbReference type="SUPFAM" id="SSF50630">
    <property type="entry name" value="Acid proteases"/>
    <property type="match status" value="1"/>
</dbReference>
<evidence type="ECO:0000313" key="2">
    <source>
        <dbReference type="Proteomes" id="UP000242474"/>
    </source>
</evidence>
<dbReference type="Proteomes" id="UP000242474">
    <property type="component" value="Unassembled WGS sequence"/>
</dbReference>
<feature type="non-terminal residue" evidence="1">
    <location>
        <position position="156"/>
    </location>
</feature>
<dbReference type="CDD" id="cd00303">
    <property type="entry name" value="retropepsin_like"/>
    <property type="match status" value="1"/>
</dbReference>
<reference evidence="1 2" key="1">
    <citation type="journal article" date="2015" name="Genome Biol. Evol.">
        <title>Phylogenomic analyses indicate that early fungi evolved digesting cell walls of algal ancestors of land plants.</title>
        <authorList>
            <person name="Chang Y."/>
            <person name="Wang S."/>
            <person name="Sekimoto S."/>
            <person name="Aerts A.L."/>
            <person name="Choi C."/>
            <person name="Clum A."/>
            <person name="LaButti K.M."/>
            <person name="Lindquist E.A."/>
            <person name="Yee Ngan C."/>
            <person name="Ohm R.A."/>
            <person name="Salamov A.A."/>
            <person name="Grigoriev I.V."/>
            <person name="Spatafora J.W."/>
            <person name="Berbee M.L."/>
        </authorList>
    </citation>
    <scope>NUCLEOTIDE SEQUENCE [LARGE SCALE GENOMIC DNA]</scope>
    <source>
        <strain evidence="1 2">NRRL 1564</strain>
    </source>
</reference>
<evidence type="ECO:0000313" key="1">
    <source>
        <dbReference type="EMBL" id="PIA12580.1"/>
    </source>
</evidence>
<dbReference type="EMBL" id="KZ303646">
    <property type="protein sequence ID" value="PIA12580.1"/>
    <property type="molecule type" value="Genomic_DNA"/>
</dbReference>
<dbReference type="AlphaFoldDB" id="A0A2G5B0P2"/>
<sequence>MAAHAPMEIDAVSARAPPAESDGIHGEYCRSASFPSYNAVREFVTPIASVFNKSMAEISPQEQFLAHVHINGCKVRVLIDNGSQITIINSATCERLGLTTKRLTRTQPVHVASGEHYHDSTHSCRAALKFSDAVTFTVTCLVLPVAADVILGNDWL</sequence>
<name>A0A2G5B0P2_COERN</name>
<dbReference type="Gene3D" id="2.40.70.10">
    <property type="entry name" value="Acid Proteases"/>
    <property type="match status" value="1"/>
</dbReference>
<gene>
    <name evidence="1" type="ORF">COEREDRAFT_12572</name>
</gene>
<dbReference type="InterPro" id="IPR021109">
    <property type="entry name" value="Peptidase_aspartic_dom_sf"/>
</dbReference>
<organism evidence="1 2">
    <name type="scientific">Coemansia reversa (strain ATCC 12441 / NRRL 1564)</name>
    <dbReference type="NCBI Taxonomy" id="763665"/>
    <lineage>
        <taxon>Eukaryota</taxon>
        <taxon>Fungi</taxon>
        <taxon>Fungi incertae sedis</taxon>
        <taxon>Zoopagomycota</taxon>
        <taxon>Kickxellomycotina</taxon>
        <taxon>Kickxellomycetes</taxon>
        <taxon>Kickxellales</taxon>
        <taxon>Kickxellaceae</taxon>
        <taxon>Coemansia</taxon>
    </lineage>
</organism>
<accession>A0A2G5B0P2</accession>
<dbReference type="Pfam" id="PF13975">
    <property type="entry name" value="gag-asp_proteas"/>
    <property type="match status" value="1"/>
</dbReference>
<proteinExistence type="predicted"/>
<protein>
    <recommendedName>
        <fullName evidence="3">Peptidase A2 domain-containing protein</fullName>
    </recommendedName>
</protein>
<keyword evidence="2" id="KW-1185">Reference proteome</keyword>